<dbReference type="AlphaFoldDB" id="A0AAD6S4A0"/>
<keyword evidence="3" id="KW-1185">Reference proteome</keyword>
<evidence type="ECO:0000256" key="1">
    <source>
        <dbReference type="SAM" id="MobiDB-lite"/>
    </source>
</evidence>
<protein>
    <submittedName>
        <fullName evidence="2">Uncharacterized protein</fullName>
    </submittedName>
</protein>
<comment type="caution">
    <text evidence="2">The sequence shown here is derived from an EMBL/GenBank/DDBJ whole genome shotgun (WGS) entry which is preliminary data.</text>
</comment>
<dbReference type="EMBL" id="JARJCM010000247">
    <property type="protein sequence ID" value="KAJ7020929.1"/>
    <property type="molecule type" value="Genomic_DNA"/>
</dbReference>
<dbReference type="Proteomes" id="UP001218188">
    <property type="component" value="Unassembled WGS sequence"/>
</dbReference>
<organism evidence="2 3">
    <name type="scientific">Mycena alexandri</name>
    <dbReference type="NCBI Taxonomy" id="1745969"/>
    <lineage>
        <taxon>Eukaryota</taxon>
        <taxon>Fungi</taxon>
        <taxon>Dikarya</taxon>
        <taxon>Basidiomycota</taxon>
        <taxon>Agaricomycotina</taxon>
        <taxon>Agaricomycetes</taxon>
        <taxon>Agaricomycetidae</taxon>
        <taxon>Agaricales</taxon>
        <taxon>Marasmiineae</taxon>
        <taxon>Mycenaceae</taxon>
        <taxon>Mycena</taxon>
    </lineage>
</organism>
<evidence type="ECO:0000313" key="2">
    <source>
        <dbReference type="EMBL" id="KAJ7020929.1"/>
    </source>
</evidence>
<gene>
    <name evidence="2" type="ORF">C8F04DRAFT_1274377</name>
</gene>
<proteinExistence type="predicted"/>
<name>A0AAD6S4A0_9AGAR</name>
<sequence>MSYDSYNWGLPGIDLNPPPLRDNQRLPPVPPSWPRLVFGPVGLYDLRRKLGVHAAEPGVFQRYRARFLTADIAWFAGGSSTDGLHRVGQQGFFPELQALRQPLATGDVGSAVRRELNDRMQGALWDMATTWDRAFGGTTMIIHVDGTTAPGTPAEPQYLRASTYLPPAFVEAHPASHAPIARIVQTFVEAVGVPTVQQWRANAHRMGWPLTQTGVGRTANTPSNHLIPTPELNSALYRFFGRRTGTLDALINPDRLPSGVIYIDDDDDVLDEPSMAVMDALERASYAEMQATRHLARINELEEQVNRLTRTRRAGTPAPTTPTRQRTTTPLRTPGPSRSVPPPYSPSANPRSPLAMSPDPSRTGISLRDDHLDTFIAAHSLEHLALAIKLVIRGFNSVKWYEELSNLGIPGTVVSSLLDLYNE</sequence>
<evidence type="ECO:0000313" key="3">
    <source>
        <dbReference type="Proteomes" id="UP001218188"/>
    </source>
</evidence>
<reference evidence="2" key="1">
    <citation type="submission" date="2023-03" db="EMBL/GenBank/DDBJ databases">
        <title>Massive genome expansion in bonnet fungi (Mycena s.s.) driven by repeated elements and novel gene families across ecological guilds.</title>
        <authorList>
            <consortium name="Lawrence Berkeley National Laboratory"/>
            <person name="Harder C.B."/>
            <person name="Miyauchi S."/>
            <person name="Viragh M."/>
            <person name="Kuo A."/>
            <person name="Thoen E."/>
            <person name="Andreopoulos B."/>
            <person name="Lu D."/>
            <person name="Skrede I."/>
            <person name="Drula E."/>
            <person name="Henrissat B."/>
            <person name="Morin E."/>
            <person name="Kohler A."/>
            <person name="Barry K."/>
            <person name="LaButti K."/>
            <person name="Morin E."/>
            <person name="Salamov A."/>
            <person name="Lipzen A."/>
            <person name="Mereny Z."/>
            <person name="Hegedus B."/>
            <person name="Baldrian P."/>
            <person name="Stursova M."/>
            <person name="Weitz H."/>
            <person name="Taylor A."/>
            <person name="Grigoriev I.V."/>
            <person name="Nagy L.G."/>
            <person name="Martin F."/>
            <person name="Kauserud H."/>
        </authorList>
    </citation>
    <scope>NUCLEOTIDE SEQUENCE</scope>
    <source>
        <strain evidence="2">CBHHK200</strain>
    </source>
</reference>
<accession>A0AAD6S4A0</accession>
<feature type="compositionally biased region" description="Low complexity" evidence="1">
    <location>
        <begin position="314"/>
        <end position="338"/>
    </location>
</feature>
<feature type="region of interest" description="Disordered" evidence="1">
    <location>
        <begin position="308"/>
        <end position="365"/>
    </location>
</feature>